<dbReference type="InterPro" id="IPR027266">
    <property type="entry name" value="TrmE/GcvT-like"/>
</dbReference>
<accession>A0A024H318</accession>
<dbReference type="GO" id="GO:0032259">
    <property type="term" value="P:methylation"/>
    <property type="evidence" value="ECO:0007669"/>
    <property type="project" value="UniProtKB-KW"/>
</dbReference>
<dbReference type="InterPro" id="IPR006222">
    <property type="entry name" value="GCVT_N"/>
</dbReference>
<name>A0A024H318_9MICC</name>
<protein>
    <submittedName>
        <fullName evidence="3">Aminomethyltransferase folate-binding domain protein</fullName>
    </submittedName>
</protein>
<dbReference type="AlphaFoldDB" id="A0A024H318"/>
<evidence type="ECO:0000313" key="3">
    <source>
        <dbReference type="EMBL" id="CCQ46121.1"/>
    </source>
</evidence>
<reference evidence="4" key="1">
    <citation type="journal article" date="2014" name="Genome Announc.">
        <title>Genome Sequence of Arthrobacter siccitolerans 4J27, a Xeroprotectant-Producing Desiccation-Tolerant Microorganism.</title>
        <authorList>
            <person name="Manzanera M."/>
            <person name="Santa-Cruz-Calvo L."/>
            <person name="Vilchez J.I."/>
            <person name="Garcia-Fontana C."/>
            <person name="Silva-Castro G.A."/>
            <person name="Calvo C."/>
            <person name="Gonzalez-Lopez J."/>
        </authorList>
    </citation>
    <scope>NUCLEOTIDE SEQUENCE [LARGE SCALE GENOMIC DNA]</scope>
    <source>
        <strain evidence="4">4J27</strain>
    </source>
</reference>
<dbReference type="STRING" id="861266.ARTSIC4J27_2081"/>
<dbReference type="SUPFAM" id="SSF103025">
    <property type="entry name" value="Folate-binding domain"/>
    <property type="match status" value="1"/>
</dbReference>
<sequence length="446" mass="50260">MKKSAERSSANTQEKVETMTYTVDSMRKAPEGYAWSRFGQPEYTDWLDESLSWKESCYIGDWSFLWQHRFTGPDALRLFEETTVNSYKKFDIGQSKHAIHTNRSGKVIHEGVLTRFGEEDFVVHGRGGFWAAFNLEHGNYNAQVSKEDWFIFQVSGPAAVKVLKALTDSDELLNAKYMHVVPITVAGHEIHALRQGMAGEVGFELQGPKEAGQAVYDAVLEAGKAFGIRKLGGRVAAINHLEACFPTIATDYIPAIFDEDMAEYLKYFQSSMPAFAQPAYIAGSYEGKDISEYYRSPIELGWGRTVNTDHDFLGREALAEEKENPRRVIRTLEWDGDDVAEVQASLFRDGEHYDFMDMPRDQRGFMWADRVEVDGILAGVATSRGYSYYFRKMLSLATIDVEYAEPGTEVSVIWGAPGHPQKTIRAIVRPAPYKTDKSRGDLLATV</sequence>
<dbReference type="EMBL" id="CAQI01000042">
    <property type="protein sequence ID" value="CCQ46121.1"/>
    <property type="molecule type" value="Genomic_DNA"/>
</dbReference>
<dbReference type="Gene3D" id="3.30.1360.120">
    <property type="entry name" value="Probable tRNA modification gtpase trme, domain 1"/>
    <property type="match status" value="1"/>
</dbReference>
<evidence type="ECO:0000259" key="2">
    <source>
        <dbReference type="Pfam" id="PF01571"/>
    </source>
</evidence>
<keyword evidence="3" id="KW-0489">Methyltransferase</keyword>
<proteinExistence type="predicted"/>
<dbReference type="InterPro" id="IPR029043">
    <property type="entry name" value="GcvT/YgfZ_C"/>
</dbReference>
<comment type="caution">
    <text evidence="3">The sequence shown here is derived from an EMBL/GenBank/DDBJ whole genome shotgun (WGS) entry which is preliminary data.</text>
</comment>
<organism evidence="3 4">
    <name type="scientific">Pseudarthrobacter siccitolerans</name>
    <dbReference type="NCBI Taxonomy" id="861266"/>
    <lineage>
        <taxon>Bacteria</taxon>
        <taxon>Bacillati</taxon>
        <taxon>Actinomycetota</taxon>
        <taxon>Actinomycetes</taxon>
        <taxon>Micrococcales</taxon>
        <taxon>Micrococcaceae</taxon>
        <taxon>Pseudarthrobacter</taxon>
    </lineage>
</organism>
<evidence type="ECO:0000313" key="4">
    <source>
        <dbReference type="Proteomes" id="UP000035722"/>
    </source>
</evidence>
<keyword evidence="3" id="KW-0808">Transferase</keyword>
<dbReference type="InterPro" id="IPR028896">
    <property type="entry name" value="GcvT/YgfZ/DmdA"/>
</dbReference>
<keyword evidence="4" id="KW-1185">Reference proteome</keyword>
<feature type="domain" description="GCVT N-terminal" evidence="2">
    <location>
        <begin position="45"/>
        <end position="253"/>
    </location>
</feature>
<gene>
    <name evidence="3" type="ORF">ARTSIC4J27_2081</name>
</gene>
<dbReference type="Proteomes" id="UP000035722">
    <property type="component" value="Unassembled WGS sequence"/>
</dbReference>
<dbReference type="PANTHER" id="PTHR43757:SF2">
    <property type="entry name" value="AMINOMETHYLTRANSFERASE, MITOCHONDRIAL"/>
    <property type="match status" value="1"/>
</dbReference>
<dbReference type="GO" id="GO:0008168">
    <property type="term" value="F:methyltransferase activity"/>
    <property type="evidence" value="ECO:0007669"/>
    <property type="project" value="UniProtKB-KW"/>
</dbReference>
<feature type="binding site" evidence="1">
    <location>
        <position position="204"/>
    </location>
    <ligand>
        <name>substrate</name>
    </ligand>
</feature>
<dbReference type="PANTHER" id="PTHR43757">
    <property type="entry name" value="AMINOMETHYLTRANSFERASE"/>
    <property type="match status" value="1"/>
</dbReference>
<dbReference type="Pfam" id="PF01571">
    <property type="entry name" value="GCV_T"/>
    <property type="match status" value="1"/>
</dbReference>
<dbReference type="SUPFAM" id="SSF101790">
    <property type="entry name" value="Aminomethyltransferase beta-barrel domain"/>
    <property type="match status" value="1"/>
</dbReference>
<dbReference type="PIRSF" id="PIRSF006487">
    <property type="entry name" value="GcvT"/>
    <property type="match status" value="1"/>
</dbReference>
<evidence type="ECO:0000256" key="1">
    <source>
        <dbReference type="PIRSR" id="PIRSR006487-1"/>
    </source>
</evidence>